<organism evidence="2 3">
    <name type="scientific">Saccharopolyspora phatthalungensis</name>
    <dbReference type="NCBI Taxonomy" id="664693"/>
    <lineage>
        <taxon>Bacteria</taxon>
        <taxon>Bacillati</taxon>
        <taxon>Actinomycetota</taxon>
        <taxon>Actinomycetes</taxon>
        <taxon>Pseudonocardiales</taxon>
        <taxon>Pseudonocardiaceae</taxon>
        <taxon>Saccharopolyspora</taxon>
    </lineage>
</organism>
<feature type="region of interest" description="Disordered" evidence="1">
    <location>
        <begin position="26"/>
        <end position="72"/>
    </location>
</feature>
<sequence>MSGIDNLSGWWCPGVGDRLRQGRASIPVQPHTSGVGCRTPGLEPGRLVHRGAMHQPAGRPGAEGRGNDTGPGLWALQGSVNVVRHQRMACELVAS</sequence>
<evidence type="ECO:0000313" key="3">
    <source>
        <dbReference type="Proteomes" id="UP000584374"/>
    </source>
</evidence>
<proteinExistence type="predicted"/>
<dbReference type="EMBL" id="JACHIW010000001">
    <property type="protein sequence ID" value="MBB5156472.1"/>
    <property type="molecule type" value="Genomic_DNA"/>
</dbReference>
<gene>
    <name evidence="2" type="ORF">BJ970_004006</name>
</gene>
<evidence type="ECO:0000313" key="2">
    <source>
        <dbReference type="EMBL" id="MBB5156472.1"/>
    </source>
</evidence>
<comment type="caution">
    <text evidence="2">The sequence shown here is derived from an EMBL/GenBank/DDBJ whole genome shotgun (WGS) entry which is preliminary data.</text>
</comment>
<keyword evidence="3" id="KW-1185">Reference proteome</keyword>
<reference evidence="2 3" key="1">
    <citation type="submission" date="2020-08" db="EMBL/GenBank/DDBJ databases">
        <title>Sequencing the genomes of 1000 actinobacteria strains.</title>
        <authorList>
            <person name="Klenk H.-P."/>
        </authorList>
    </citation>
    <scope>NUCLEOTIDE SEQUENCE [LARGE SCALE GENOMIC DNA]</scope>
    <source>
        <strain evidence="2 3">DSM 45584</strain>
    </source>
</reference>
<protein>
    <submittedName>
        <fullName evidence="2">Uncharacterized protein</fullName>
    </submittedName>
</protein>
<name>A0A840Q1S9_9PSEU</name>
<accession>A0A840Q1S9</accession>
<evidence type="ECO:0000256" key="1">
    <source>
        <dbReference type="SAM" id="MobiDB-lite"/>
    </source>
</evidence>
<dbReference type="Proteomes" id="UP000584374">
    <property type="component" value="Unassembled WGS sequence"/>
</dbReference>
<dbReference type="RefSeq" id="WP_184727606.1">
    <property type="nucleotide sequence ID" value="NZ_JACHIW010000001.1"/>
</dbReference>
<dbReference type="AlphaFoldDB" id="A0A840Q1S9"/>